<evidence type="ECO:0000256" key="1">
    <source>
        <dbReference type="ARBA" id="ARBA00010333"/>
    </source>
</evidence>
<keyword evidence="2 3" id="KW-0732">Signal</keyword>
<dbReference type="SMART" id="SM00062">
    <property type="entry name" value="PBPb"/>
    <property type="match status" value="1"/>
</dbReference>
<evidence type="ECO:0000256" key="2">
    <source>
        <dbReference type="ARBA" id="ARBA00022729"/>
    </source>
</evidence>
<dbReference type="InterPro" id="IPR001638">
    <property type="entry name" value="Solute-binding_3/MltF_N"/>
</dbReference>
<keyword evidence="6" id="KW-1185">Reference proteome</keyword>
<evidence type="ECO:0000256" key="3">
    <source>
        <dbReference type="SAM" id="SignalP"/>
    </source>
</evidence>
<feature type="domain" description="Solute-binding protein family 3/N-terminal" evidence="4">
    <location>
        <begin position="39"/>
        <end position="295"/>
    </location>
</feature>
<reference evidence="5 6" key="1">
    <citation type="submission" date="2021-07" db="EMBL/GenBank/DDBJ databases">
        <title>Shewanella sp. nov, isolated from SCS.</title>
        <authorList>
            <person name="Cao W.R."/>
        </authorList>
    </citation>
    <scope>NUCLEOTIDE SEQUENCE [LARGE SCALE GENOMIC DNA]</scope>
    <source>
        <strain evidence="5 6">NR704-98</strain>
    </source>
</reference>
<sequence length="310" mass="34993">MRFFAQSKLITKCLLMIFLIGSSGQLLARDLDEIKAEGVLRHIGVPYANFVAKYTEGSKVTHSGLDIELMQNFAKYLGVDYQFIPATWTTVFGKLTGVNGQFIGNKVVYSSPQIIEGDVMAHGVTVLDWRKEIVDFSDDYFPSAVWLIARTSSDLMPIKPSGSLIEDISAVKSLIKGRDVLAMKQSCLDPDLYDLYRTQANVILPTKQLQLNEMVPAMLNDEAETTLLDVADSLIALEKWPNEIKVIGPISEEQRMAMGFRKDSPKLRKAFNQYLKQIRADGSFNELVKKYYPSAFHYYNNYFSQAIKSQ</sequence>
<comment type="caution">
    <text evidence="5">The sequence shown here is derived from an EMBL/GenBank/DDBJ whole genome shotgun (WGS) entry which is preliminary data.</text>
</comment>
<proteinExistence type="inferred from homology"/>
<dbReference type="Proteomes" id="UP001195963">
    <property type="component" value="Unassembled WGS sequence"/>
</dbReference>
<dbReference type="RefSeq" id="WP_220108400.1">
    <property type="nucleotide sequence ID" value="NZ_JAHZST010000002.1"/>
</dbReference>
<evidence type="ECO:0000313" key="6">
    <source>
        <dbReference type="Proteomes" id="UP001195963"/>
    </source>
</evidence>
<feature type="chain" id="PRO_5046035256" evidence="3">
    <location>
        <begin position="29"/>
        <end position="310"/>
    </location>
</feature>
<protein>
    <submittedName>
        <fullName evidence="5">Transporter substrate-binding domain-containing protein</fullName>
    </submittedName>
</protein>
<feature type="signal peptide" evidence="3">
    <location>
        <begin position="1"/>
        <end position="28"/>
    </location>
</feature>
<name>A0ABS7E056_9GAMM</name>
<accession>A0ABS7E056</accession>
<dbReference type="Gene3D" id="3.40.190.10">
    <property type="entry name" value="Periplasmic binding protein-like II"/>
    <property type="match status" value="2"/>
</dbReference>
<dbReference type="PANTHER" id="PTHR35936:SF17">
    <property type="entry name" value="ARGININE-BINDING EXTRACELLULAR PROTEIN ARTP"/>
    <property type="match status" value="1"/>
</dbReference>
<dbReference type="SUPFAM" id="SSF53850">
    <property type="entry name" value="Periplasmic binding protein-like II"/>
    <property type="match status" value="1"/>
</dbReference>
<comment type="similarity">
    <text evidence="1">Belongs to the bacterial solute-binding protein 3 family.</text>
</comment>
<organism evidence="5 6">
    <name type="scientific">Shewanella nanhaiensis</name>
    <dbReference type="NCBI Taxonomy" id="2864872"/>
    <lineage>
        <taxon>Bacteria</taxon>
        <taxon>Pseudomonadati</taxon>
        <taxon>Pseudomonadota</taxon>
        <taxon>Gammaproteobacteria</taxon>
        <taxon>Alteromonadales</taxon>
        <taxon>Shewanellaceae</taxon>
        <taxon>Shewanella</taxon>
    </lineage>
</organism>
<evidence type="ECO:0000313" key="5">
    <source>
        <dbReference type="EMBL" id="MBW8182728.1"/>
    </source>
</evidence>
<dbReference type="PANTHER" id="PTHR35936">
    <property type="entry name" value="MEMBRANE-BOUND LYTIC MUREIN TRANSGLYCOSYLASE F"/>
    <property type="match status" value="1"/>
</dbReference>
<dbReference type="EMBL" id="JAHZST010000002">
    <property type="protein sequence ID" value="MBW8182728.1"/>
    <property type="molecule type" value="Genomic_DNA"/>
</dbReference>
<evidence type="ECO:0000259" key="4">
    <source>
        <dbReference type="SMART" id="SM00062"/>
    </source>
</evidence>
<gene>
    <name evidence="5" type="ORF">K0625_03550</name>
</gene>
<dbReference type="Pfam" id="PF00497">
    <property type="entry name" value="SBP_bac_3"/>
    <property type="match status" value="1"/>
</dbReference>